<evidence type="ECO:0000256" key="1">
    <source>
        <dbReference type="SAM" id="Phobius"/>
    </source>
</evidence>
<evidence type="ECO:0000259" key="2">
    <source>
        <dbReference type="Pfam" id="PF00892"/>
    </source>
</evidence>
<dbReference type="PANTHER" id="PTHR22911:SF79">
    <property type="entry name" value="MOBA-LIKE NTP TRANSFERASE DOMAIN-CONTAINING PROTEIN"/>
    <property type="match status" value="1"/>
</dbReference>
<dbReference type="PANTHER" id="PTHR22911">
    <property type="entry name" value="ACYL-MALONYL CONDENSING ENZYME-RELATED"/>
    <property type="match status" value="1"/>
</dbReference>
<dbReference type="Proteomes" id="UP000285780">
    <property type="component" value="Unassembled WGS sequence"/>
</dbReference>
<sequence length="298" mass="33824">MWFKLILINFYCLQTNHIKNLSGIILATLFISTSGVLGKYIAMPSEVIVWFRSVFAMVILYVFCRFKKIDLTIQSRRHLFPFLMGGIFMGAHWITYFYALKLSNVAIGMLSLYTFPVMIAFLEPLFLKIKFNPIHIVLGLMVLLGLYILAPEFDIKNTQVQGVLFGLLSALSYSIRILILKQYVIQYNGVMLMFYQTVIITVLLVPVLFFMDVSGFQEQLPYLLLLALLTTAIGHSLMVHSLQFFTASTASIISSIQPVFGIILAFIFLKEVPTWNTFIGGSLILATVVIESIRSRKN</sequence>
<feature type="transmembrane region" description="Helical" evidence="1">
    <location>
        <begin position="275"/>
        <end position="293"/>
    </location>
</feature>
<feature type="transmembrane region" description="Helical" evidence="1">
    <location>
        <begin position="134"/>
        <end position="150"/>
    </location>
</feature>
<reference evidence="3 4" key="1">
    <citation type="submission" date="2018-09" db="EMBL/GenBank/DDBJ databases">
        <title>Genomic Encyclopedia of Archaeal and Bacterial Type Strains, Phase II (KMG-II): from individual species to whole genera.</title>
        <authorList>
            <person name="Goeker M."/>
        </authorList>
    </citation>
    <scope>NUCLEOTIDE SEQUENCE [LARGE SCALE GENOMIC DNA]</scope>
    <source>
        <strain evidence="3 4">DSM 16505</strain>
    </source>
</reference>
<name>A0A420E5K0_9FLAO</name>
<keyword evidence="1" id="KW-0812">Transmembrane</keyword>
<keyword evidence="4" id="KW-1185">Reference proteome</keyword>
<feature type="transmembrane region" description="Helical" evidence="1">
    <location>
        <begin position="105"/>
        <end position="122"/>
    </location>
</feature>
<organism evidence="3 4">
    <name type="scientific">Tenacibaculum lutimaris</name>
    <dbReference type="NCBI Taxonomy" id="285258"/>
    <lineage>
        <taxon>Bacteria</taxon>
        <taxon>Pseudomonadati</taxon>
        <taxon>Bacteroidota</taxon>
        <taxon>Flavobacteriia</taxon>
        <taxon>Flavobacteriales</taxon>
        <taxon>Flavobacteriaceae</taxon>
        <taxon>Tenacibaculum</taxon>
    </lineage>
</organism>
<feature type="domain" description="EamA" evidence="2">
    <location>
        <begin position="23"/>
        <end position="149"/>
    </location>
</feature>
<feature type="transmembrane region" description="Helical" evidence="1">
    <location>
        <begin position="47"/>
        <end position="66"/>
    </location>
</feature>
<dbReference type="SUPFAM" id="SSF103481">
    <property type="entry name" value="Multidrug resistance efflux transporter EmrE"/>
    <property type="match status" value="2"/>
</dbReference>
<keyword evidence="1" id="KW-0472">Membrane</keyword>
<evidence type="ECO:0000313" key="4">
    <source>
        <dbReference type="Proteomes" id="UP000285780"/>
    </source>
</evidence>
<feature type="transmembrane region" description="Helical" evidence="1">
    <location>
        <begin position="21"/>
        <end position="41"/>
    </location>
</feature>
<gene>
    <name evidence="3" type="ORF">C8N26_0548</name>
</gene>
<dbReference type="GO" id="GO:0016020">
    <property type="term" value="C:membrane"/>
    <property type="evidence" value="ECO:0007669"/>
    <property type="project" value="InterPro"/>
</dbReference>
<keyword evidence="1" id="KW-1133">Transmembrane helix</keyword>
<dbReference type="InterPro" id="IPR037185">
    <property type="entry name" value="EmrE-like"/>
</dbReference>
<dbReference type="EMBL" id="RAQM01000006">
    <property type="protein sequence ID" value="RKF05147.1"/>
    <property type="molecule type" value="Genomic_DNA"/>
</dbReference>
<feature type="transmembrane region" description="Helical" evidence="1">
    <location>
        <begin position="192"/>
        <end position="210"/>
    </location>
</feature>
<protein>
    <submittedName>
        <fullName evidence="3">Threonine/homoserine efflux transporter RhtA</fullName>
    </submittedName>
</protein>
<comment type="caution">
    <text evidence="3">The sequence shown here is derived from an EMBL/GenBank/DDBJ whole genome shotgun (WGS) entry which is preliminary data.</text>
</comment>
<dbReference type="InterPro" id="IPR000620">
    <property type="entry name" value="EamA_dom"/>
</dbReference>
<feature type="domain" description="EamA" evidence="2">
    <location>
        <begin position="162"/>
        <end position="290"/>
    </location>
</feature>
<dbReference type="Pfam" id="PF00892">
    <property type="entry name" value="EamA"/>
    <property type="match status" value="2"/>
</dbReference>
<proteinExistence type="predicted"/>
<evidence type="ECO:0000313" key="3">
    <source>
        <dbReference type="EMBL" id="RKF05147.1"/>
    </source>
</evidence>
<feature type="transmembrane region" description="Helical" evidence="1">
    <location>
        <begin position="249"/>
        <end position="269"/>
    </location>
</feature>
<feature type="transmembrane region" description="Helical" evidence="1">
    <location>
        <begin position="78"/>
        <end position="99"/>
    </location>
</feature>
<feature type="transmembrane region" description="Helical" evidence="1">
    <location>
        <begin position="162"/>
        <end position="180"/>
    </location>
</feature>
<dbReference type="AlphaFoldDB" id="A0A420E5K0"/>
<feature type="transmembrane region" description="Helical" evidence="1">
    <location>
        <begin position="222"/>
        <end position="242"/>
    </location>
</feature>
<accession>A0A420E5K0</accession>